<dbReference type="EMBL" id="JBDNCH010000002">
    <property type="protein sequence ID" value="MEN9061828.1"/>
    <property type="molecule type" value="Genomic_DNA"/>
</dbReference>
<evidence type="ECO:0008006" key="4">
    <source>
        <dbReference type="Google" id="ProtNLM"/>
    </source>
</evidence>
<evidence type="ECO:0000313" key="2">
    <source>
        <dbReference type="EMBL" id="MEN9061828.1"/>
    </source>
</evidence>
<name>A0AAW9SLS7_9RHOB</name>
<keyword evidence="1" id="KW-1133">Transmembrane helix</keyword>
<organism evidence="2 3">
    <name type="scientific">Ponticoccus litoralis</name>
    <dbReference type="NCBI Taxonomy" id="422297"/>
    <lineage>
        <taxon>Bacteria</taxon>
        <taxon>Pseudomonadati</taxon>
        <taxon>Pseudomonadota</taxon>
        <taxon>Alphaproteobacteria</taxon>
        <taxon>Rhodobacterales</taxon>
        <taxon>Roseobacteraceae</taxon>
        <taxon>Ponticoccus</taxon>
    </lineage>
</organism>
<accession>A0AAW9SLS7</accession>
<dbReference type="Proteomes" id="UP001428774">
    <property type="component" value="Unassembled WGS sequence"/>
</dbReference>
<dbReference type="AlphaFoldDB" id="A0AAW9SLS7"/>
<evidence type="ECO:0000313" key="3">
    <source>
        <dbReference type="Proteomes" id="UP001428774"/>
    </source>
</evidence>
<proteinExistence type="predicted"/>
<keyword evidence="3" id="KW-1185">Reference proteome</keyword>
<evidence type="ECO:0000256" key="1">
    <source>
        <dbReference type="SAM" id="Phobius"/>
    </source>
</evidence>
<comment type="caution">
    <text evidence="2">The sequence shown here is derived from an EMBL/GenBank/DDBJ whole genome shotgun (WGS) entry which is preliminary data.</text>
</comment>
<keyword evidence="1" id="KW-0472">Membrane</keyword>
<dbReference type="RefSeq" id="WP_347166860.1">
    <property type="nucleotide sequence ID" value="NZ_JBDNCH010000002.1"/>
</dbReference>
<gene>
    <name evidence="2" type="ORF">ABFB10_13180</name>
</gene>
<reference evidence="2 3" key="1">
    <citation type="submission" date="2024-05" db="EMBL/GenBank/DDBJ databases">
        <title>Genome sequence of Ponticoccus litoralis KCCM 90028.</title>
        <authorList>
            <person name="Kim J.M."/>
            <person name="Lee J.K."/>
            <person name="Choi B.J."/>
            <person name="Bayburt H."/>
            <person name="Baek J.H."/>
            <person name="Jeon C.O."/>
        </authorList>
    </citation>
    <scope>NUCLEOTIDE SEQUENCE [LARGE SCALE GENOMIC DNA]</scope>
    <source>
        <strain evidence="2 3">KCCM 90028</strain>
    </source>
</reference>
<protein>
    <recommendedName>
        <fullName evidence="4">DUF4145 domain-containing protein</fullName>
    </recommendedName>
</protein>
<sequence length="214" mass="23834">MAALVFVDYLCRILRKDYEGVVEDIGWKLFVVQMVVAVAWPAAFVIVAFGFRKELKALLSRLKALKVSGAEVGFSELLDEASREAAVIPTMQTPSAMIDIDEEVVSKHPHFAVIEAWRAIEAEVSSLMKVVDPALPRHEINGFRSLRMLRKTELIPSEVLELLEDLRRIRNAAVHDEEPNITKGQALEFLSIASRVEDALKRARGSLPSKSAAN</sequence>
<feature type="transmembrane region" description="Helical" evidence="1">
    <location>
        <begin position="30"/>
        <end position="51"/>
    </location>
</feature>
<keyword evidence="1" id="KW-0812">Transmembrane</keyword>